<protein>
    <submittedName>
        <fullName evidence="2">LINE-1 retrotransposable element O protein</fullName>
    </submittedName>
</protein>
<name>A0AAW2XPF8_9LAMI</name>
<dbReference type="InterPro" id="IPR052343">
    <property type="entry name" value="Retrotransposon-Effector_Assoc"/>
</dbReference>
<reference evidence="2" key="1">
    <citation type="submission" date="2020-06" db="EMBL/GenBank/DDBJ databases">
        <authorList>
            <person name="Li T."/>
            <person name="Hu X."/>
            <person name="Zhang T."/>
            <person name="Song X."/>
            <person name="Zhang H."/>
            <person name="Dai N."/>
            <person name="Sheng W."/>
            <person name="Hou X."/>
            <person name="Wei L."/>
        </authorList>
    </citation>
    <scope>NUCLEOTIDE SEQUENCE</scope>
    <source>
        <strain evidence="2">KEN1</strain>
        <tissue evidence="2">Leaf</tissue>
    </source>
</reference>
<dbReference type="InterPro" id="IPR000477">
    <property type="entry name" value="RT_dom"/>
</dbReference>
<dbReference type="PANTHER" id="PTHR46890">
    <property type="entry name" value="NON-LTR RETROLELEMENT REVERSE TRANSCRIPTASE-LIKE PROTEIN-RELATED"/>
    <property type="match status" value="1"/>
</dbReference>
<dbReference type="InterPro" id="IPR043502">
    <property type="entry name" value="DNA/RNA_pol_sf"/>
</dbReference>
<accession>A0AAW2XPF8</accession>
<evidence type="ECO:0000259" key="1">
    <source>
        <dbReference type="PROSITE" id="PS50878"/>
    </source>
</evidence>
<dbReference type="Pfam" id="PF00078">
    <property type="entry name" value="RVT_1"/>
    <property type="match status" value="1"/>
</dbReference>
<organism evidence="2">
    <name type="scientific">Sesamum latifolium</name>
    <dbReference type="NCBI Taxonomy" id="2727402"/>
    <lineage>
        <taxon>Eukaryota</taxon>
        <taxon>Viridiplantae</taxon>
        <taxon>Streptophyta</taxon>
        <taxon>Embryophyta</taxon>
        <taxon>Tracheophyta</taxon>
        <taxon>Spermatophyta</taxon>
        <taxon>Magnoliopsida</taxon>
        <taxon>eudicotyledons</taxon>
        <taxon>Gunneridae</taxon>
        <taxon>Pentapetalae</taxon>
        <taxon>asterids</taxon>
        <taxon>lamiids</taxon>
        <taxon>Lamiales</taxon>
        <taxon>Pedaliaceae</taxon>
        <taxon>Sesamum</taxon>
    </lineage>
</organism>
<dbReference type="CDD" id="cd01650">
    <property type="entry name" value="RT_nLTR_like"/>
    <property type="match status" value="1"/>
</dbReference>
<dbReference type="AlphaFoldDB" id="A0AAW2XPF8"/>
<sequence length="412" mass="47586">MEGIKGKIFGMANFKSPGSDGFPHSFYKQYWHIVGKQVIEAILHFFSSENIVQAINHTYISLIPKSSKADSVDQFRPISLCNTTYKVISKILADRIKPHLEKIISPFQMVFVQGRNISENSIITQEIMHYLHGKKGKKGLMAIKIDLSKVYDRVEWPFLLKLLESVGFNEVFVNWISKCICTTSYSLLINGTAFDFFRPSRGIRQGDPLSPTSLLSTPNFFPEYYSRRNPWAISRELKARAQVFNELLKKLFNKLSLWKAKNLSRAGKLVLTKNVAQSIPVYHMFTFLLPKGICSKMDKMVRRFWWQSKETEENKNFLAFKSWTSICQLKNKGGLGIRKFQDFNEALLPKLSWNILQKSDKIWVKILSAKYLKNGAAFLSILQVQRSSWIWQDAVKCRDLIKMGRISRGEDN</sequence>
<gene>
    <name evidence="2" type="ORF">Slati_0944100</name>
</gene>
<dbReference type="PROSITE" id="PS50878">
    <property type="entry name" value="RT_POL"/>
    <property type="match status" value="1"/>
</dbReference>
<proteinExistence type="predicted"/>
<evidence type="ECO:0000313" key="2">
    <source>
        <dbReference type="EMBL" id="KAL0456049.1"/>
    </source>
</evidence>
<dbReference type="EMBL" id="JACGWN010000003">
    <property type="protein sequence ID" value="KAL0456049.1"/>
    <property type="molecule type" value="Genomic_DNA"/>
</dbReference>
<feature type="domain" description="Reverse transcriptase" evidence="1">
    <location>
        <begin position="44"/>
        <end position="322"/>
    </location>
</feature>
<dbReference type="SUPFAM" id="SSF56672">
    <property type="entry name" value="DNA/RNA polymerases"/>
    <property type="match status" value="1"/>
</dbReference>
<dbReference type="PANTHER" id="PTHR46890:SF48">
    <property type="entry name" value="RNA-DIRECTED DNA POLYMERASE"/>
    <property type="match status" value="1"/>
</dbReference>
<reference evidence="2" key="2">
    <citation type="journal article" date="2024" name="Plant">
        <title>Genomic evolution and insights into agronomic trait innovations of Sesamum species.</title>
        <authorList>
            <person name="Miao H."/>
            <person name="Wang L."/>
            <person name="Qu L."/>
            <person name="Liu H."/>
            <person name="Sun Y."/>
            <person name="Le M."/>
            <person name="Wang Q."/>
            <person name="Wei S."/>
            <person name="Zheng Y."/>
            <person name="Lin W."/>
            <person name="Duan Y."/>
            <person name="Cao H."/>
            <person name="Xiong S."/>
            <person name="Wang X."/>
            <person name="Wei L."/>
            <person name="Li C."/>
            <person name="Ma Q."/>
            <person name="Ju M."/>
            <person name="Zhao R."/>
            <person name="Li G."/>
            <person name="Mu C."/>
            <person name="Tian Q."/>
            <person name="Mei H."/>
            <person name="Zhang T."/>
            <person name="Gao T."/>
            <person name="Zhang H."/>
        </authorList>
    </citation>
    <scope>NUCLEOTIDE SEQUENCE</scope>
    <source>
        <strain evidence="2">KEN1</strain>
    </source>
</reference>
<comment type="caution">
    <text evidence="2">The sequence shown here is derived from an EMBL/GenBank/DDBJ whole genome shotgun (WGS) entry which is preliminary data.</text>
</comment>